<dbReference type="SUPFAM" id="SSF52540">
    <property type="entry name" value="P-loop containing nucleoside triphosphate hydrolases"/>
    <property type="match status" value="1"/>
</dbReference>
<comment type="caution">
    <text evidence="9">The sequence shown here is derived from an EMBL/GenBank/DDBJ whole genome shotgun (WGS) entry which is preliminary data.</text>
</comment>
<dbReference type="SUPFAM" id="SSF56112">
    <property type="entry name" value="Protein kinase-like (PK-like)"/>
    <property type="match status" value="1"/>
</dbReference>
<sequence length="1892" mass="211982">MNIKANYKLIEKISEGLNTVVYRAERREDQTAVIIKALIAEYPTLEEIMQLRHEYEISRHLNLEGIVKPYGLENHHHGLALILEDSKGEALKNFLNGRKLELKEFLKIAIQLADTLGKLHDNKIIHKDIKPTNIIITPATLEVKITDFSIATRLSRETQALSHPTLLEGTIAYISPEQTGRMNRSIDYRTDFYSLGITFYEMLCGELPFKATEPMELVHCHIAKQPTPLWEIMAKEQNSRLEFTSDNPTSKIQNGKIIKAICNIVMKLLAKTAEDRYQSGYGLKADLEQCLNQLQQTGTNSNFIPGERDKSGQFLIPQKLYGRETQVATLMDAFDRVSAGTAEVVLVSGYSGIGKSCLVYEIHKPIVGARGYFIAGKFDQFKRNIPYGALIEAFEELIRQVLTESREKIHFWKQKILNDLGKNTRVIIDVIPELELIVGEQPEVSKLGASESQNRFNLAFKQFIHVFTQKAHPLVLFLDDLQWADSASLKLIHVLLTDPDSQYLLVIGAYRDNEVSPTHPLMQTLDSIYSYGAIINKIVLQPLTLSTVNQLVADTLGDNCSSAVPPVTCFSEQHGGIEQESLLAKNNNNEIKKCKLLAELVYNKTQGNPFFTTQLLTSLYAEKLLTFDFRMGRWQWDMGQIQSLAIADYNVVELIAKNIQKLPPDTQKVLKLAACIGNRFNLEILAIVSEKSISETASALWDGLQEALVLPIGESASKLPLLFNSNESLVMGSGQGTQSEINTYKVSYKFLHDRVQQAAYSLIPSEEQKATHLKIGQLLLKNTPQEALEENVFDIVNQLNIGVEFITDREEKYKLAQLNLIAGRKAKAASAYEAAVMQLRVGLKLLAENSWQSNYDLTLALYVEAVEAEYLNTNYEKSATLAEVVLQQASTLLERVKVYELQIQFYMAQNQMLKAIDTGMEVLDMLGVALSNDEGDGGFVVELPELTDLDNIPEMTDPYKIAALRILMSLVSPAYAAKPEILSLLAVTLVKICVEHGHSPLAAFSYVFYSIILCSAIGEIDAGYHAGKLALKLLDKFNANSLKCKVYELFNGFVVHWKEPAKEALPFLISGLQSGLETGDIEYAGYCITVYCASIFLTGERLEIVEEEQEQYLDLALKLKQDYSIYYIQIFHQLTLNLQNEAEGKCQLVGKTFNETQMLPVFIETNNRILLFITYLAKTILFYMFKDSKNAVTSATSAAEHAVSVMGMVVSAPHNFYYSLALLAVYPQASHAEQQQYINLIESNQQQMQKWAFHAPFNFQHKYELVEAEKARVLGQIVEAMEYYDRAIAGAKEQGYIQEEALASELAAEFYFSLGRDKFAQIYLTQAYYGYIRWGAKTKVKDLESRYPLVFSKMLMRESIGIEINRTTTSTTGGSSAVLDLSTVNKASLALAEEIVLDKLLDKLLKIVMENAGATTGCLILEKDEKLVIEATGVVDRDVVVLCSESPVENSENLPITIINYVGITKANVVLNDAAVSQRFINDPYIIKTQPKSILSMPIINQGKLIGILYLENNITTGAFTMERLELLKILSSQIAISLKNAMLYGRLETATQNLKTANEQLEDYNQTLEQKVEERTQQLKQKNSLLREQAIQLELTLKELQATQTQLIQTEKMSSLGQMVAGIAHEINNPINFIYGNLTPASDYFHDLLGLLNLYQAQLPNATPEILNFAESIDLEFLISDFPRLLESLQQGAERIRQIVLSLRNFSRLDEAGMKRVDIHEGLDSTLLLLQNQLKAKPDHPGIEIIKEYGQIPEIECYAGFLNQAFMNILSNAIDAIEESLVTSRIASIHNKKSQVRIRTRLINTNQVEIRIADNGAGMTEEVSQKIFDPFFTTKRVGSGTGLGLAISYQIVVEKHHGKLTCISAPGNGAEFVIEIPIKHGTQQASKPSPI</sequence>
<dbReference type="CDD" id="cd14014">
    <property type="entry name" value="STKc_PknB_like"/>
    <property type="match status" value="1"/>
</dbReference>
<keyword evidence="5" id="KW-0902">Two-component regulatory system</keyword>
<feature type="coiled-coil region" evidence="6">
    <location>
        <begin position="1548"/>
        <end position="1604"/>
    </location>
</feature>
<dbReference type="PANTHER" id="PTHR43642">
    <property type="entry name" value="HYBRID SIGNAL TRANSDUCTION HISTIDINE KINASE G"/>
    <property type="match status" value="1"/>
</dbReference>
<reference evidence="9 10" key="1">
    <citation type="journal article" date="2020" name="Sci. Rep.">
        <title>A novel cyanobacterial geosmin producer, revising GeoA distribution and dispersion patterns in Bacteria.</title>
        <authorList>
            <person name="Churro C."/>
            <person name="Semedo-Aguiar A.P."/>
            <person name="Silva A.D."/>
            <person name="Pereira-Leal J.B."/>
            <person name="Leite R.B."/>
        </authorList>
    </citation>
    <scope>NUCLEOTIDE SEQUENCE [LARGE SCALE GENOMIC DNA]</scope>
    <source>
        <strain evidence="9 10">IPMA8</strain>
    </source>
</reference>
<name>A0ABX2CPY1_9CYAN</name>
<dbReference type="EC" id="2.7.13.3" evidence="2"/>
<feature type="domain" description="Histidine kinase" evidence="8">
    <location>
        <begin position="1623"/>
        <end position="1881"/>
    </location>
</feature>
<dbReference type="RefSeq" id="WP_172184591.1">
    <property type="nucleotide sequence ID" value="NZ_CAWPPK010000112.1"/>
</dbReference>
<dbReference type="EMBL" id="SRRZ01000002">
    <property type="protein sequence ID" value="NQE32474.1"/>
    <property type="molecule type" value="Genomic_DNA"/>
</dbReference>
<dbReference type="Proteomes" id="UP000702425">
    <property type="component" value="Unassembled WGS sequence"/>
</dbReference>
<dbReference type="PROSITE" id="PS00108">
    <property type="entry name" value="PROTEIN_KINASE_ST"/>
    <property type="match status" value="1"/>
</dbReference>
<keyword evidence="4 9" id="KW-0418">Kinase</keyword>
<dbReference type="InterPro" id="IPR036890">
    <property type="entry name" value="HATPase_C_sf"/>
</dbReference>
<dbReference type="Gene3D" id="1.10.287.130">
    <property type="match status" value="1"/>
</dbReference>
<dbReference type="Gene3D" id="1.10.510.10">
    <property type="entry name" value="Transferase(Phosphotransferase) domain 1"/>
    <property type="match status" value="1"/>
</dbReference>
<dbReference type="PANTHER" id="PTHR43642:SF1">
    <property type="entry name" value="HYBRID SIGNAL TRANSDUCTION HISTIDINE KINASE G"/>
    <property type="match status" value="1"/>
</dbReference>
<dbReference type="PRINTS" id="PR00344">
    <property type="entry name" value="BCTRLSENSOR"/>
</dbReference>
<evidence type="ECO:0000256" key="4">
    <source>
        <dbReference type="ARBA" id="ARBA00022777"/>
    </source>
</evidence>
<dbReference type="InterPro" id="IPR027417">
    <property type="entry name" value="P-loop_NTPase"/>
</dbReference>
<dbReference type="InterPro" id="IPR041664">
    <property type="entry name" value="AAA_16"/>
</dbReference>
<dbReference type="SMART" id="SM00388">
    <property type="entry name" value="HisKA"/>
    <property type="match status" value="1"/>
</dbReference>
<dbReference type="SMART" id="SM00220">
    <property type="entry name" value="S_TKc"/>
    <property type="match status" value="1"/>
</dbReference>
<accession>A0ABX2CPY1</accession>
<protein>
    <recommendedName>
        <fullName evidence="2">histidine kinase</fullName>
        <ecNumber evidence="2">2.7.13.3</ecNumber>
    </recommendedName>
</protein>
<dbReference type="SUPFAM" id="SSF47384">
    <property type="entry name" value="Homodimeric domain of signal transducing histidine kinase"/>
    <property type="match status" value="1"/>
</dbReference>
<dbReference type="InterPro" id="IPR005467">
    <property type="entry name" value="His_kinase_dom"/>
</dbReference>
<evidence type="ECO:0000256" key="6">
    <source>
        <dbReference type="SAM" id="Coils"/>
    </source>
</evidence>
<dbReference type="InterPro" id="IPR011009">
    <property type="entry name" value="Kinase-like_dom_sf"/>
</dbReference>
<dbReference type="SMART" id="SM00387">
    <property type="entry name" value="HATPase_c"/>
    <property type="match status" value="1"/>
</dbReference>
<gene>
    <name evidence="9" type="primary">prkC_1</name>
    <name evidence="9" type="ORF">E5S67_00188</name>
</gene>
<dbReference type="PROSITE" id="PS50011">
    <property type="entry name" value="PROTEIN_KINASE_DOM"/>
    <property type="match status" value="1"/>
</dbReference>
<evidence type="ECO:0000259" key="7">
    <source>
        <dbReference type="PROSITE" id="PS50011"/>
    </source>
</evidence>
<dbReference type="CDD" id="cd00082">
    <property type="entry name" value="HisKA"/>
    <property type="match status" value="1"/>
</dbReference>
<evidence type="ECO:0000256" key="2">
    <source>
        <dbReference type="ARBA" id="ARBA00012438"/>
    </source>
</evidence>
<dbReference type="Pfam" id="PF02518">
    <property type="entry name" value="HATPase_c"/>
    <property type="match status" value="1"/>
</dbReference>
<dbReference type="Gene3D" id="3.30.450.40">
    <property type="match status" value="1"/>
</dbReference>
<dbReference type="InterPro" id="IPR003594">
    <property type="entry name" value="HATPase_dom"/>
</dbReference>
<keyword evidence="9" id="KW-0808">Transferase</keyword>
<dbReference type="InterPro" id="IPR029016">
    <property type="entry name" value="GAF-like_dom_sf"/>
</dbReference>
<dbReference type="InterPro" id="IPR003661">
    <property type="entry name" value="HisK_dim/P_dom"/>
</dbReference>
<dbReference type="InterPro" id="IPR053159">
    <property type="entry name" value="Hybrid_Histidine_Kinase"/>
</dbReference>
<comment type="catalytic activity">
    <reaction evidence="1">
        <text>ATP + protein L-histidine = ADP + protein N-phospho-L-histidine.</text>
        <dbReference type="EC" id="2.7.13.3"/>
    </reaction>
</comment>
<dbReference type="Gene3D" id="3.30.200.20">
    <property type="entry name" value="Phosphorylase Kinase, domain 1"/>
    <property type="match status" value="1"/>
</dbReference>
<organism evidence="9 10">
    <name type="scientific">Microcoleus asticus IPMA8</name>
    <dbReference type="NCBI Taxonomy" id="2563858"/>
    <lineage>
        <taxon>Bacteria</taxon>
        <taxon>Bacillati</taxon>
        <taxon>Cyanobacteriota</taxon>
        <taxon>Cyanophyceae</taxon>
        <taxon>Oscillatoriophycideae</taxon>
        <taxon>Oscillatoriales</taxon>
        <taxon>Microcoleaceae</taxon>
        <taxon>Microcoleus</taxon>
        <taxon>Microcoleus asticus</taxon>
    </lineage>
</organism>
<dbReference type="SUPFAM" id="SSF55781">
    <property type="entry name" value="GAF domain-like"/>
    <property type="match status" value="1"/>
</dbReference>
<keyword evidence="6" id="KW-0175">Coiled coil</keyword>
<dbReference type="PROSITE" id="PS50109">
    <property type="entry name" value="HIS_KIN"/>
    <property type="match status" value="1"/>
</dbReference>
<dbReference type="InterPro" id="IPR008271">
    <property type="entry name" value="Ser/Thr_kinase_AS"/>
</dbReference>
<evidence type="ECO:0000313" key="9">
    <source>
        <dbReference type="EMBL" id="NQE32474.1"/>
    </source>
</evidence>
<dbReference type="InterPro" id="IPR004358">
    <property type="entry name" value="Sig_transdc_His_kin-like_C"/>
</dbReference>
<dbReference type="SUPFAM" id="SSF55874">
    <property type="entry name" value="ATPase domain of HSP90 chaperone/DNA topoisomerase II/histidine kinase"/>
    <property type="match status" value="1"/>
</dbReference>
<dbReference type="GO" id="GO:0004674">
    <property type="term" value="F:protein serine/threonine kinase activity"/>
    <property type="evidence" value="ECO:0007669"/>
    <property type="project" value="UniProtKB-EC"/>
</dbReference>
<keyword evidence="3" id="KW-0597">Phosphoprotein</keyword>
<proteinExistence type="predicted"/>
<dbReference type="InterPro" id="IPR003018">
    <property type="entry name" value="GAF"/>
</dbReference>
<evidence type="ECO:0000256" key="5">
    <source>
        <dbReference type="ARBA" id="ARBA00023012"/>
    </source>
</evidence>
<dbReference type="InterPro" id="IPR036097">
    <property type="entry name" value="HisK_dim/P_sf"/>
</dbReference>
<dbReference type="Pfam" id="PF00069">
    <property type="entry name" value="Pkinase"/>
    <property type="match status" value="1"/>
</dbReference>
<dbReference type="InterPro" id="IPR000719">
    <property type="entry name" value="Prot_kinase_dom"/>
</dbReference>
<feature type="domain" description="Protein kinase" evidence="7">
    <location>
        <begin position="7"/>
        <end position="291"/>
    </location>
</feature>
<dbReference type="Pfam" id="PF01590">
    <property type="entry name" value="GAF"/>
    <property type="match status" value="1"/>
</dbReference>
<evidence type="ECO:0000259" key="8">
    <source>
        <dbReference type="PROSITE" id="PS50109"/>
    </source>
</evidence>
<dbReference type="Pfam" id="PF13191">
    <property type="entry name" value="AAA_16"/>
    <property type="match status" value="1"/>
</dbReference>
<evidence type="ECO:0000313" key="10">
    <source>
        <dbReference type="Proteomes" id="UP000702425"/>
    </source>
</evidence>
<dbReference type="Gene3D" id="3.40.50.300">
    <property type="entry name" value="P-loop containing nucleotide triphosphate hydrolases"/>
    <property type="match status" value="1"/>
</dbReference>
<evidence type="ECO:0000256" key="1">
    <source>
        <dbReference type="ARBA" id="ARBA00000085"/>
    </source>
</evidence>
<evidence type="ECO:0000256" key="3">
    <source>
        <dbReference type="ARBA" id="ARBA00022553"/>
    </source>
</evidence>
<keyword evidence="10" id="KW-1185">Reference proteome</keyword>
<dbReference type="Gene3D" id="3.30.565.10">
    <property type="entry name" value="Histidine kinase-like ATPase, C-terminal domain"/>
    <property type="match status" value="1"/>
</dbReference>
<dbReference type="SMART" id="SM00065">
    <property type="entry name" value="GAF"/>
    <property type="match status" value="1"/>
</dbReference>